<keyword evidence="5" id="KW-1185">Reference proteome</keyword>
<evidence type="ECO:0000259" key="3">
    <source>
        <dbReference type="PROSITE" id="PS50200"/>
    </source>
</evidence>
<dbReference type="EMBL" id="JAAKFY010000018">
    <property type="protein sequence ID" value="KAF3843534.1"/>
    <property type="molecule type" value="Genomic_DNA"/>
</dbReference>
<feature type="compositionally biased region" description="Low complexity" evidence="1">
    <location>
        <begin position="546"/>
        <end position="562"/>
    </location>
</feature>
<comment type="caution">
    <text evidence="4">The sequence shown here is derived from an EMBL/GenBank/DDBJ whole genome shotgun (WGS) entry which is preliminary data.</text>
</comment>
<feature type="compositionally biased region" description="Low complexity" evidence="1">
    <location>
        <begin position="718"/>
        <end position="743"/>
    </location>
</feature>
<feature type="domain" description="PH" evidence="2">
    <location>
        <begin position="135"/>
        <end position="284"/>
    </location>
</feature>
<dbReference type="InterPro" id="IPR029071">
    <property type="entry name" value="Ubiquitin-like_domsf"/>
</dbReference>
<gene>
    <name evidence="4" type="ORF">F7725_002383</name>
</gene>
<dbReference type="InterPro" id="IPR011993">
    <property type="entry name" value="PH-like_dom_sf"/>
</dbReference>
<protein>
    <submittedName>
        <fullName evidence="4">Uncharacterized protein</fullName>
    </submittedName>
</protein>
<dbReference type="GO" id="GO:0005886">
    <property type="term" value="C:plasma membrane"/>
    <property type="evidence" value="ECO:0007669"/>
    <property type="project" value="TreeGrafter"/>
</dbReference>
<name>A0A7J5Y275_DISMA</name>
<dbReference type="Proteomes" id="UP000518266">
    <property type="component" value="Unassembled WGS sequence"/>
</dbReference>
<dbReference type="AlphaFoldDB" id="A0A7J5Y275"/>
<dbReference type="CDD" id="cd01259">
    <property type="entry name" value="PH_APBB1IP"/>
    <property type="match status" value="1"/>
</dbReference>
<dbReference type="Gene3D" id="3.10.20.90">
    <property type="entry name" value="Phosphatidylinositol 3-kinase Catalytic Subunit, Chain A, domain 1"/>
    <property type="match status" value="1"/>
</dbReference>
<feature type="compositionally biased region" description="Polar residues" evidence="1">
    <location>
        <begin position="407"/>
        <end position="422"/>
    </location>
</feature>
<feature type="compositionally biased region" description="Pro residues" evidence="1">
    <location>
        <begin position="376"/>
        <end position="386"/>
    </location>
</feature>
<dbReference type="SUPFAM" id="SSF54236">
    <property type="entry name" value="Ubiquitin-like"/>
    <property type="match status" value="1"/>
</dbReference>
<dbReference type="Pfam" id="PF00169">
    <property type="entry name" value="PH"/>
    <property type="match status" value="1"/>
</dbReference>
<feature type="compositionally biased region" description="Polar residues" evidence="1">
    <location>
        <begin position="309"/>
        <end position="322"/>
    </location>
</feature>
<dbReference type="PROSITE" id="PS50003">
    <property type="entry name" value="PH_DOMAIN"/>
    <property type="match status" value="1"/>
</dbReference>
<dbReference type="InterPro" id="IPR039665">
    <property type="entry name" value="PH_APBB1IP"/>
</dbReference>
<feature type="compositionally biased region" description="Low complexity" evidence="1">
    <location>
        <begin position="284"/>
        <end position="308"/>
    </location>
</feature>
<feature type="compositionally biased region" description="Low complexity" evidence="1">
    <location>
        <begin position="776"/>
        <end position="815"/>
    </location>
</feature>
<proteinExistence type="predicted"/>
<dbReference type="PANTHER" id="PTHR11243:SF15">
    <property type="entry name" value="RAS-ASSOCIATED AND PLECKSTRIN HOMOLOGY DOMAINS-CONTAINING PROTEIN 1"/>
    <property type="match status" value="1"/>
</dbReference>
<dbReference type="SUPFAM" id="SSF50729">
    <property type="entry name" value="PH domain-like"/>
    <property type="match status" value="1"/>
</dbReference>
<feature type="region of interest" description="Disordered" evidence="1">
    <location>
        <begin position="217"/>
        <end position="246"/>
    </location>
</feature>
<dbReference type="InterPro" id="IPR039664">
    <property type="entry name" value="GRB/APBB1IP"/>
</dbReference>
<dbReference type="GO" id="GO:0005829">
    <property type="term" value="C:cytosol"/>
    <property type="evidence" value="ECO:0007669"/>
    <property type="project" value="TreeGrafter"/>
</dbReference>
<organism evidence="4 5">
    <name type="scientific">Dissostichus mawsoni</name>
    <name type="common">Antarctic cod</name>
    <dbReference type="NCBI Taxonomy" id="36200"/>
    <lineage>
        <taxon>Eukaryota</taxon>
        <taxon>Metazoa</taxon>
        <taxon>Chordata</taxon>
        <taxon>Craniata</taxon>
        <taxon>Vertebrata</taxon>
        <taxon>Euteleostomi</taxon>
        <taxon>Actinopterygii</taxon>
        <taxon>Neopterygii</taxon>
        <taxon>Teleostei</taxon>
        <taxon>Neoteleostei</taxon>
        <taxon>Acanthomorphata</taxon>
        <taxon>Eupercaria</taxon>
        <taxon>Perciformes</taxon>
        <taxon>Notothenioidei</taxon>
        <taxon>Nototheniidae</taxon>
        <taxon>Dissostichus</taxon>
    </lineage>
</organism>
<feature type="compositionally biased region" description="Pro residues" evidence="1">
    <location>
        <begin position="585"/>
        <end position="595"/>
    </location>
</feature>
<dbReference type="Pfam" id="PF21989">
    <property type="entry name" value="RA_2"/>
    <property type="match status" value="1"/>
</dbReference>
<reference evidence="4 5" key="1">
    <citation type="submission" date="2020-03" db="EMBL/GenBank/DDBJ databases">
        <title>Dissostichus mawsoni Genome sequencing and assembly.</title>
        <authorList>
            <person name="Park H."/>
        </authorList>
    </citation>
    <scope>NUCLEOTIDE SEQUENCE [LARGE SCALE GENOMIC DNA]</scope>
    <source>
        <strain evidence="4">DM0001</strain>
        <tissue evidence="4">Muscle</tissue>
    </source>
</reference>
<feature type="region of interest" description="Disordered" evidence="1">
    <location>
        <begin position="284"/>
        <end position="322"/>
    </location>
</feature>
<feature type="region of interest" description="Disordered" evidence="1">
    <location>
        <begin position="527"/>
        <end position="565"/>
    </location>
</feature>
<feature type="compositionally biased region" description="Pro residues" evidence="1">
    <location>
        <begin position="535"/>
        <end position="545"/>
    </location>
</feature>
<evidence type="ECO:0000313" key="4">
    <source>
        <dbReference type="EMBL" id="KAF3843534.1"/>
    </source>
</evidence>
<feature type="compositionally biased region" description="Polar residues" evidence="1">
    <location>
        <begin position="749"/>
        <end position="759"/>
    </location>
</feature>
<evidence type="ECO:0000256" key="1">
    <source>
        <dbReference type="SAM" id="MobiDB-lite"/>
    </source>
</evidence>
<feature type="region of interest" description="Disordered" evidence="1">
    <location>
        <begin position="580"/>
        <end position="632"/>
    </location>
</feature>
<dbReference type="InterPro" id="IPR001849">
    <property type="entry name" value="PH_domain"/>
</dbReference>
<feature type="compositionally biased region" description="Pro residues" evidence="1">
    <location>
        <begin position="698"/>
        <end position="717"/>
    </location>
</feature>
<evidence type="ECO:0000259" key="2">
    <source>
        <dbReference type="PROSITE" id="PS50003"/>
    </source>
</evidence>
<dbReference type="PROSITE" id="PS50200">
    <property type="entry name" value="RA"/>
    <property type="match status" value="1"/>
</dbReference>
<dbReference type="OrthoDB" id="6235964at2759"/>
<dbReference type="PANTHER" id="PTHR11243">
    <property type="entry name" value="GROWTH FACTOR RECEPTOR-BOUND PROTEIN"/>
    <property type="match status" value="1"/>
</dbReference>
<feature type="compositionally biased region" description="Polar residues" evidence="1">
    <location>
        <begin position="609"/>
        <end position="627"/>
    </location>
</feature>
<accession>A0A7J5Y275</accession>
<feature type="domain" description="Ras-associating" evidence="3">
    <location>
        <begin position="34"/>
        <end position="94"/>
    </location>
</feature>
<sequence>MVEISRYQALVEEQAAKLKADNIRVALEKIKEAQVLDSLLEKSHCGFSPDWSLVETINELQMERIFEDHENLVENLLNWTRDSQNRLMFTERIEKYAVFKNPQNYLLGRKETCEMAERNKEALLEECFGGSTVSVPEMEGVLWLKEDGKKSWKKRYFLLRASGIYYVPKGKAKASRDLVCFLQLDHVNVYSGQDYKSKYKAPTDYCMVLKVGHTLKHADTHRRESRRSLSTLSTSAVTTSGRSNSGSTIRIAKYGKQLYINFQEAMRRTEAAYDWSSLSSSSIKSGSSSSSLPESQSNHSSQSDSGVSEMTSSGHARSQSAVSSIFSDAWRRGTQGEMMRIDPISRPIPVQILSPQPPPSRSSYTEGLVQSEDSSPSPPSPPPPPIASVDHQTSSSTPSYVKYSTLARLQSQNQSAKPNYNTLPAVYSSSSPLLPCPPPPPPPSEPTPGSAMAALKFGPPSPSSLLPPPPPLDEDLLEPAYLPPPPPPESMNGFSLPPPPEIDSSPLTNSGLQQFLSHKFPHMVYDFTPDMLEDSPPPPPPPAEVSPPASLSLRPLSLTHPLPLLPKPSRVVSPLKLLPNHQVLPPFPSPSPPFLPRSRTATSRRLKSSRASPRDTPQSASPDSSKAAQPLLQKPHPLSLFLFFLGIVNQFPGNSSPSTLSASSSMEGSKFSAPPSPPAVKAKPKWQPGGGVVAPLSPEFPPPPPLDNSGDFPPPPSSSSSSKTGSPIKKSPSSSSSSSIKRGPPAPQRASSIQRNSTGDPKERPKKVETLVNKFGQQAPQTGTSSSSSSATGSPSKDSCSSSSSLPLLFPNLGN</sequence>
<dbReference type="Gene3D" id="2.30.29.30">
    <property type="entry name" value="Pleckstrin-homology domain (PH domain)/Phosphotyrosine-binding domain (PTB)"/>
    <property type="match status" value="1"/>
</dbReference>
<dbReference type="GO" id="GO:0007165">
    <property type="term" value="P:signal transduction"/>
    <property type="evidence" value="ECO:0007669"/>
    <property type="project" value="InterPro"/>
</dbReference>
<feature type="region of interest" description="Disordered" evidence="1">
    <location>
        <begin position="654"/>
        <end position="815"/>
    </location>
</feature>
<feature type="compositionally biased region" description="Basic and acidic residues" evidence="1">
    <location>
        <begin position="760"/>
        <end position="769"/>
    </location>
</feature>
<feature type="compositionally biased region" description="Pro residues" evidence="1">
    <location>
        <begin position="459"/>
        <end position="471"/>
    </location>
</feature>
<feature type="compositionally biased region" description="Low complexity" evidence="1">
    <location>
        <begin position="228"/>
        <end position="240"/>
    </location>
</feature>
<feature type="region of interest" description="Disordered" evidence="1">
    <location>
        <begin position="340"/>
        <end position="509"/>
    </location>
</feature>
<evidence type="ECO:0000313" key="5">
    <source>
        <dbReference type="Proteomes" id="UP000518266"/>
    </source>
</evidence>
<feature type="compositionally biased region" description="Polar residues" evidence="1">
    <location>
        <begin position="390"/>
        <end position="399"/>
    </location>
</feature>
<dbReference type="InterPro" id="IPR000159">
    <property type="entry name" value="RA_dom"/>
</dbReference>
<feature type="compositionally biased region" description="Pro residues" evidence="1">
    <location>
        <begin position="434"/>
        <end position="446"/>
    </location>
</feature>
<feature type="compositionally biased region" description="Low complexity" evidence="1">
    <location>
        <begin position="655"/>
        <end position="673"/>
    </location>
</feature>